<dbReference type="AlphaFoldDB" id="A0A5J4X0T1"/>
<evidence type="ECO:0000256" key="1">
    <source>
        <dbReference type="ARBA" id="ARBA00012513"/>
    </source>
</evidence>
<sequence>MKKVDYLRQKDKTRADAEVEQMRRLASPFIIRLLCSFQHNVELCLIMEYCEKGDLRKVIFDIQNLPEEERVMCVWAIFGQMARALDNLHSKCVIHRDIKPENIFMMADGSVRLIYQAMIERIKRNDHEESPSWIPQQIKQLILNMLSPDYEKRATTKIKFFAFTYAHDSTFTITHFKSCNVSSIKGVEGSRHLEWGNHGIDNYRGRSC</sequence>
<dbReference type="PANTHER" id="PTHR44899:SF3">
    <property type="entry name" value="SERINE_THREONINE-PROTEIN KINASE NEK1"/>
    <property type="match status" value="1"/>
</dbReference>
<dbReference type="SUPFAM" id="SSF56112">
    <property type="entry name" value="Protein kinase-like (PK-like)"/>
    <property type="match status" value="1"/>
</dbReference>
<name>A0A5J4X0T1_9EUKA</name>
<dbReference type="Pfam" id="PF00069">
    <property type="entry name" value="Pkinase"/>
    <property type="match status" value="1"/>
</dbReference>
<dbReference type="InterPro" id="IPR011009">
    <property type="entry name" value="Kinase-like_dom_sf"/>
</dbReference>
<dbReference type="InterPro" id="IPR008271">
    <property type="entry name" value="Ser/Thr_kinase_AS"/>
</dbReference>
<dbReference type="InterPro" id="IPR000719">
    <property type="entry name" value="Prot_kinase_dom"/>
</dbReference>
<feature type="domain" description="Protein kinase" evidence="9">
    <location>
        <begin position="1"/>
        <end position="208"/>
    </location>
</feature>
<evidence type="ECO:0000313" key="10">
    <source>
        <dbReference type="EMBL" id="KAA6400864.1"/>
    </source>
</evidence>
<dbReference type="EMBL" id="SNRW01000487">
    <property type="protein sequence ID" value="KAA6400864.1"/>
    <property type="molecule type" value="Genomic_DNA"/>
</dbReference>
<keyword evidence="2" id="KW-0723">Serine/threonine-protein kinase</keyword>
<comment type="caution">
    <text evidence="10">The sequence shown here is derived from an EMBL/GenBank/DDBJ whole genome shotgun (WGS) entry which is preliminary data.</text>
</comment>
<reference evidence="10 11" key="1">
    <citation type="submission" date="2019-03" db="EMBL/GenBank/DDBJ databases">
        <title>Single cell metagenomics reveals metabolic interactions within the superorganism composed of flagellate Streblomastix strix and complex community of Bacteroidetes bacteria on its surface.</title>
        <authorList>
            <person name="Treitli S.C."/>
            <person name="Kolisko M."/>
            <person name="Husnik F."/>
            <person name="Keeling P."/>
            <person name="Hampl V."/>
        </authorList>
    </citation>
    <scope>NUCLEOTIDE SEQUENCE [LARGE SCALE GENOMIC DNA]</scope>
    <source>
        <strain evidence="10">ST1C</strain>
    </source>
</reference>
<comment type="catalytic activity">
    <reaction evidence="8">
        <text>L-seryl-[protein] + ATP = O-phospho-L-seryl-[protein] + ADP + H(+)</text>
        <dbReference type="Rhea" id="RHEA:17989"/>
        <dbReference type="Rhea" id="RHEA-COMP:9863"/>
        <dbReference type="Rhea" id="RHEA-COMP:11604"/>
        <dbReference type="ChEBI" id="CHEBI:15378"/>
        <dbReference type="ChEBI" id="CHEBI:29999"/>
        <dbReference type="ChEBI" id="CHEBI:30616"/>
        <dbReference type="ChEBI" id="CHEBI:83421"/>
        <dbReference type="ChEBI" id="CHEBI:456216"/>
        <dbReference type="EC" id="2.7.11.1"/>
    </reaction>
</comment>
<evidence type="ECO:0000256" key="3">
    <source>
        <dbReference type="ARBA" id="ARBA00022679"/>
    </source>
</evidence>
<dbReference type="Proteomes" id="UP000324800">
    <property type="component" value="Unassembled WGS sequence"/>
</dbReference>
<evidence type="ECO:0000256" key="8">
    <source>
        <dbReference type="ARBA" id="ARBA00048679"/>
    </source>
</evidence>
<proteinExistence type="predicted"/>
<evidence type="ECO:0000256" key="4">
    <source>
        <dbReference type="ARBA" id="ARBA00022741"/>
    </source>
</evidence>
<evidence type="ECO:0000256" key="7">
    <source>
        <dbReference type="ARBA" id="ARBA00047899"/>
    </source>
</evidence>
<evidence type="ECO:0000256" key="6">
    <source>
        <dbReference type="ARBA" id="ARBA00022840"/>
    </source>
</evidence>
<dbReference type="GO" id="GO:0005524">
    <property type="term" value="F:ATP binding"/>
    <property type="evidence" value="ECO:0007669"/>
    <property type="project" value="UniProtKB-KW"/>
</dbReference>
<protein>
    <recommendedName>
        <fullName evidence="1">non-specific serine/threonine protein kinase</fullName>
        <ecNumber evidence="1">2.7.11.1</ecNumber>
    </recommendedName>
</protein>
<evidence type="ECO:0000313" key="11">
    <source>
        <dbReference type="Proteomes" id="UP000324800"/>
    </source>
</evidence>
<dbReference type="Gene3D" id="1.10.510.10">
    <property type="entry name" value="Transferase(Phosphotransferase) domain 1"/>
    <property type="match status" value="1"/>
</dbReference>
<organism evidence="10 11">
    <name type="scientific">Streblomastix strix</name>
    <dbReference type="NCBI Taxonomy" id="222440"/>
    <lineage>
        <taxon>Eukaryota</taxon>
        <taxon>Metamonada</taxon>
        <taxon>Preaxostyla</taxon>
        <taxon>Oxymonadida</taxon>
        <taxon>Streblomastigidae</taxon>
        <taxon>Streblomastix</taxon>
    </lineage>
</organism>
<dbReference type="InterPro" id="IPR051131">
    <property type="entry name" value="NEK_Ser/Thr_kinase_NIMA"/>
</dbReference>
<keyword evidence="5" id="KW-0418">Kinase</keyword>
<dbReference type="PROSITE" id="PS00108">
    <property type="entry name" value="PROTEIN_KINASE_ST"/>
    <property type="match status" value="1"/>
</dbReference>
<evidence type="ECO:0000256" key="2">
    <source>
        <dbReference type="ARBA" id="ARBA00022527"/>
    </source>
</evidence>
<dbReference type="SMART" id="SM00220">
    <property type="entry name" value="S_TKc"/>
    <property type="match status" value="1"/>
</dbReference>
<evidence type="ECO:0000256" key="5">
    <source>
        <dbReference type="ARBA" id="ARBA00022777"/>
    </source>
</evidence>
<keyword evidence="6" id="KW-0067">ATP-binding</keyword>
<accession>A0A5J4X0T1</accession>
<keyword evidence="3" id="KW-0808">Transferase</keyword>
<keyword evidence="4" id="KW-0547">Nucleotide-binding</keyword>
<dbReference type="PANTHER" id="PTHR44899">
    <property type="entry name" value="CAMK FAMILY PROTEIN KINASE"/>
    <property type="match status" value="1"/>
</dbReference>
<dbReference type="EC" id="2.7.11.1" evidence="1"/>
<dbReference type="GO" id="GO:0004674">
    <property type="term" value="F:protein serine/threonine kinase activity"/>
    <property type="evidence" value="ECO:0007669"/>
    <property type="project" value="UniProtKB-KW"/>
</dbReference>
<evidence type="ECO:0000259" key="9">
    <source>
        <dbReference type="PROSITE" id="PS50011"/>
    </source>
</evidence>
<comment type="catalytic activity">
    <reaction evidence="7">
        <text>L-threonyl-[protein] + ATP = O-phospho-L-threonyl-[protein] + ADP + H(+)</text>
        <dbReference type="Rhea" id="RHEA:46608"/>
        <dbReference type="Rhea" id="RHEA-COMP:11060"/>
        <dbReference type="Rhea" id="RHEA-COMP:11605"/>
        <dbReference type="ChEBI" id="CHEBI:15378"/>
        <dbReference type="ChEBI" id="CHEBI:30013"/>
        <dbReference type="ChEBI" id="CHEBI:30616"/>
        <dbReference type="ChEBI" id="CHEBI:61977"/>
        <dbReference type="ChEBI" id="CHEBI:456216"/>
        <dbReference type="EC" id="2.7.11.1"/>
    </reaction>
</comment>
<dbReference type="PROSITE" id="PS50011">
    <property type="entry name" value="PROTEIN_KINASE_DOM"/>
    <property type="match status" value="1"/>
</dbReference>
<gene>
    <name evidence="10" type="ORF">EZS28_003608</name>
</gene>